<accession>A0A2U8DRA1</accession>
<dbReference type="InterPro" id="IPR005025">
    <property type="entry name" value="FMN_Rdtase-like_dom"/>
</dbReference>
<dbReference type="PANTHER" id="PTHR43278:SF4">
    <property type="entry name" value="NAD(P)H-DEPENDENT FMN-CONTAINING OXIDOREDUCTASE YWQN-RELATED"/>
    <property type="match status" value="1"/>
</dbReference>
<dbReference type="GO" id="GO:0016491">
    <property type="term" value="F:oxidoreductase activity"/>
    <property type="evidence" value="ECO:0007669"/>
    <property type="project" value="InterPro"/>
</dbReference>
<organism evidence="4 5">
    <name type="scientific">Clostridium drakei</name>
    <dbReference type="NCBI Taxonomy" id="332101"/>
    <lineage>
        <taxon>Bacteria</taxon>
        <taxon>Bacillati</taxon>
        <taxon>Bacillota</taxon>
        <taxon>Clostridia</taxon>
        <taxon>Eubacteriales</taxon>
        <taxon>Clostridiaceae</taxon>
        <taxon>Clostridium</taxon>
    </lineage>
</organism>
<keyword evidence="1" id="KW-0285">Flavoprotein</keyword>
<dbReference type="Pfam" id="PF03358">
    <property type="entry name" value="FMN_red"/>
    <property type="match status" value="1"/>
</dbReference>
<gene>
    <name evidence="4" type="ORF">B9W14_11820</name>
</gene>
<evidence type="ECO:0000313" key="4">
    <source>
        <dbReference type="EMBL" id="AWI05158.1"/>
    </source>
</evidence>
<reference evidence="5" key="1">
    <citation type="submission" date="2017-04" db="EMBL/GenBank/DDBJ databases">
        <authorList>
            <person name="Song Y."/>
            <person name="Cho B.-K."/>
        </authorList>
    </citation>
    <scope>NUCLEOTIDE SEQUENCE [LARGE SCALE GENOMIC DNA]</scope>
    <source>
        <strain evidence="5">SL1</strain>
    </source>
</reference>
<evidence type="ECO:0000259" key="3">
    <source>
        <dbReference type="Pfam" id="PF03358"/>
    </source>
</evidence>
<protein>
    <submittedName>
        <fullName evidence="4">Iron-sulfur protein</fullName>
    </submittedName>
</protein>
<dbReference type="AlphaFoldDB" id="A0A2U8DRA1"/>
<evidence type="ECO:0000256" key="1">
    <source>
        <dbReference type="ARBA" id="ARBA00022630"/>
    </source>
</evidence>
<evidence type="ECO:0000256" key="2">
    <source>
        <dbReference type="ARBA" id="ARBA00022643"/>
    </source>
</evidence>
<sequence length="185" mass="21082">MLKTLAFIASPHKNGNTAVLLNHFLKGISGEVEIIDVYNINVKPCIDCKYCHEHKECALKDDMTDIYKKIENSDNIVIASPVYFSFVPAPLKVVIDRLQVNWSGKFIRKDFKIPLNKKVGVLIMTAGSNMENIFEPIEYAIKQFFSITGSEFSHRIYAINTDNIPIEKNEEIKRKAFEIGKSIKI</sequence>
<keyword evidence="2" id="KW-0288">FMN</keyword>
<dbReference type="Proteomes" id="UP000244910">
    <property type="component" value="Chromosome"/>
</dbReference>
<dbReference type="EMBL" id="CP020953">
    <property type="protein sequence ID" value="AWI05158.1"/>
    <property type="molecule type" value="Genomic_DNA"/>
</dbReference>
<dbReference type="PANTHER" id="PTHR43278">
    <property type="entry name" value="NAD(P)H-DEPENDENT FMN-CONTAINING OXIDOREDUCTASE YWQN-RELATED"/>
    <property type="match status" value="1"/>
</dbReference>
<name>A0A2U8DRA1_9CLOT</name>
<dbReference type="SUPFAM" id="SSF52218">
    <property type="entry name" value="Flavoproteins"/>
    <property type="match status" value="1"/>
</dbReference>
<dbReference type="Gene3D" id="3.40.50.360">
    <property type="match status" value="1"/>
</dbReference>
<keyword evidence="5" id="KW-1185">Reference proteome</keyword>
<feature type="domain" description="NADPH-dependent FMN reductase-like" evidence="3">
    <location>
        <begin position="3"/>
        <end position="129"/>
    </location>
</feature>
<evidence type="ECO:0000313" key="5">
    <source>
        <dbReference type="Proteomes" id="UP000244910"/>
    </source>
</evidence>
<dbReference type="InterPro" id="IPR051796">
    <property type="entry name" value="ISF_SsuE-like"/>
</dbReference>
<dbReference type="OrthoDB" id="9805976at2"/>
<dbReference type="InterPro" id="IPR029039">
    <property type="entry name" value="Flavoprotein-like_sf"/>
</dbReference>
<dbReference type="KEGG" id="cdrk:B9W14_11820"/>
<proteinExistence type="predicted"/>